<feature type="compositionally biased region" description="Basic and acidic residues" evidence="9">
    <location>
        <begin position="143"/>
        <end position="154"/>
    </location>
</feature>
<feature type="region of interest" description="Disordered" evidence="9">
    <location>
        <begin position="139"/>
        <end position="162"/>
    </location>
</feature>
<feature type="compositionally biased region" description="Polar residues" evidence="9">
    <location>
        <begin position="458"/>
        <end position="469"/>
    </location>
</feature>
<evidence type="ECO:0000313" key="13">
    <source>
        <dbReference type="EMBL" id="TRX89422.1"/>
    </source>
</evidence>
<feature type="compositionally biased region" description="Acidic residues" evidence="9">
    <location>
        <begin position="426"/>
        <end position="439"/>
    </location>
</feature>
<dbReference type="STRING" id="2512241.A0A553HN87"/>
<keyword evidence="6 8" id="KW-0539">Nucleus</keyword>
<protein>
    <recommendedName>
        <fullName evidence="8">DNA-directed RNA polymerase III subunit RPC3</fullName>
        <shortName evidence="8">RNA polymerase III subunit C3</shortName>
    </recommendedName>
</protein>
<evidence type="ECO:0000256" key="3">
    <source>
        <dbReference type="ARBA" id="ARBA00011206"/>
    </source>
</evidence>
<reference evidence="14" key="1">
    <citation type="submission" date="2019-06" db="EMBL/GenBank/DDBJ databases">
        <title>Draft genome sequence of the griseofulvin-producing fungus Xylaria cubensis strain G536.</title>
        <authorList>
            <person name="Mead M.E."/>
            <person name="Raja H.A."/>
            <person name="Steenwyk J.L."/>
            <person name="Knowles S.L."/>
            <person name="Oberlies N.H."/>
            <person name="Rokas A."/>
        </authorList>
    </citation>
    <scope>NUCLEOTIDE SEQUENCE [LARGE SCALE GENOMIC DNA]</scope>
    <source>
        <strain evidence="14">G536</strain>
    </source>
</reference>
<dbReference type="PANTHER" id="PTHR12949">
    <property type="entry name" value="RNA POLYMERASE III DNA DIRECTED -RELATED"/>
    <property type="match status" value="1"/>
</dbReference>
<dbReference type="GO" id="GO:0006351">
    <property type="term" value="P:DNA-templated transcription"/>
    <property type="evidence" value="ECO:0007669"/>
    <property type="project" value="InterPro"/>
</dbReference>
<comment type="similarity">
    <text evidence="2 8">Belongs to the RNA polymerase beta chain family.</text>
</comment>
<comment type="caution">
    <text evidence="13">The sequence shown here is derived from an EMBL/GenBank/DDBJ whole genome shotgun (WGS) entry which is preliminary data.</text>
</comment>
<feature type="domain" description="RNA polymerase III subunit RPC82-related helix-turn-helix" evidence="11">
    <location>
        <begin position="9"/>
        <end position="68"/>
    </location>
</feature>
<dbReference type="InterPro" id="IPR036388">
    <property type="entry name" value="WH-like_DNA-bd_sf"/>
</dbReference>
<evidence type="ECO:0000256" key="9">
    <source>
        <dbReference type="SAM" id="MobiDB-lite"/>
    </source>
</evidence>
<feature type="region of interest" description="Disordered" evidence="9">
    <location>
        <begin position="416"/>
        <end position="477"/>
    </location>
</feature>
<organism evidence="13 14">
    <name type="scientific">Xylaria flabelliformis</name>
    <dbReference type="NCBI Taxonomy" id="2512241"/>
    <lineage>
        <taxon>Eukaryota</taxon>
        <taxon>Fungi</taxon>
        <taxon>Dikarya</taxon>
        <taxon>Ascomycota</taxon>
        <taxon>Pezizomycotina</taxon>
        <taxon>Sordariomycetes</taxon>
        <taxon>Xylariomycetidae</taxon>
        <taxon>Xylariales</taxon>
        <taxon>Xylariaceae</taxon>
        <taxon>Xylaria</taxon>
    </lineage>
</organism>
<evidence type="ECO:0000256" key="1">
    <source>
        <dbReference type="ARBA" id="ARBA00004123"/>
    </source>
</evidence>
<evidence type="ECO:0000256" key="5">
    <source>
        <dbReference type="ARBA" id="ARBA00023163"/>
    </source>
</evidence>
<dbReference type="Pfam" id="PF08221">
    <property type="entry name" value="HTH_9"/>
    <property type="match status" value="1"/>
</dbReference>
<evidence type="ECO:0000313" key="14">
    <source>
        <dbReference type="Proteomes" id="UP000319160"/>
    </source>
</evidence>
<dbReference type="Proteomes" id="UP000319160">
    <property type="component" value="Unassembled WGS sequence"/>
</dbReference>
<name>A0A553HN87_9PEZI</name>
<dbReference type="InterPro" id="IPR008806">
    <property type="entry name" value="RNA_pol_III_Rpc82_C"/>
</dbReference>
<evidence type="ECO:0000259" key="10">
    <source>
        <dbReference type="Pfam" id="PF05645"/>
    </source>
</evidence>
<dbReference type="PANTHER" id="PTHR12949:SF0">
    <property type="entry name" value="DNA-DIRECTED RNA POLYMERASE III SUBUNIT RPC3"/>
    <property type="match status" value="1"/>
</dbReference>
<dbReference type="GO" id="GO:0003697">
    <property type="term" value="F:single-stranded DNA binding"/>
    <property type="evidence" value="ECO:0007669"/>
    <property type="project" value="UniProtKB-UniRule"/>
</dbReference>
<dbReference type="OrthoDB" id="272392at2759"/>
<dbReference type="InterPro" id="IPR039748">
    <property type="entry name" value="RPC3"/>
</dbReference>
<keyword evidence="5 8" id="KW-0804">Transcription</keyword>
<dbReference type="InterPro" id="IPR013197">
    <property type="entry name" value="RNA_pol_III_RPC82-rel_HTH"/>
</dbReference>
<dbReference type="Pfam" id="PF22536">
    <property type="entry name" value="WHD_POLR3C"/>
    <property type="match status" value="1"/>
</dbReference>
<comment type="subcellular location">
    <subcellularLocation>
        <location evidence="1 8">Nucleus</location>
    </subcellularLocation>
</comment>
<dbReference type="EMBL" id="VFLP01000068">
    <property type="protein sequence ID" value="TRX89422.1"/>
    <property type="molecule type" value="Genomic_DNA"/>
</dbReference>
<keyword evidence="4 8" id="KW-0240">DNA-directed RNA polymerase</keyword>
<dbReference type="GO" id="GO:0005666">
    <property type="term" value="C:RNA polymerase III complex"/>
    <property type="evidence" value="ECO:0007669"/>
    <property type="project" value="UniProtKB-UniRule"/>
</dbReference>
<evidence type="ECO:0000256" key="6">
    <source>
        <dbReference type="ARBA" id="ARBA00023242"/>
    </source>
</evidence>
<evidence type="ECO:0000256" key="2">
    <source>
        <dbReference type="ARBA" id="ARBA00006835"/>
    </source>
</evidence>
<evidence type="ECO:0000256" key="7">
    <source>
        <dbReference type="ARBA" id="ARBA00025127"/>
    </source>
</evidence>
<dbReference type="Pfam" id="PF05645">
    <property type="entry name" value="RNA_pol_Rpc82"/>
    <property type="match status" value="1"/>
</dbReference>
<evidence type="ECO:0000256" key="8">
    <source>
        <dbReference type="RuleBase" id="RU367076"/>
    </source>
</evidence>
<evidence type="ECO:0000259" key="11">
    <source>
        <dbReference type="Pfam" id="PF08221"/>
    </source>
</evidence>
<evidence type="ECO:0000256" key="4">
    <source>
        <dbReference type="ARBA" id="ARBA00022478"/>
    </source>
</evidence>
<dbReference type="InterPro" id="IPR055207">
    <property type="entry name" value="POLR3C_WHD"/>
</dbReference>
<dbReference type="Gene3D" id="1.10.10.10">
    <property type="entry name" value="Winged helix-like DNA-binding domain superfamily/Winged helix DNA-binding domain"/>
    <property type="match status" value="2"/>
</dbReference>
<comment type="subunit">
    <text evidence="3 8">Component of the RNA polymerase III (Pol III) complex consisting of 17 subunits.</text>
</comment>
<sequence>MLVTKNAAELCTLLVNELYGQLPSRIVAALLARGRSQVRDLALYTSLNPKQVRHGLSLVIQHNLVFYQTDHETANTTYEANPRAAYHLVRVGKILDVINRKYGLMAKNIVNDLLMLGHVEIAEFVRYHKLKHNRKKATINGEQNHEYEHEHDLENGDTGDPFDDDSHYVNGNGTTHKTGEDTKPIQADEIFDTMAQLIAAGVVETVSTTMFQSPQDLKASVEQECMKEFPNGIRGAKVTAEFDTMVKSQIKAIGAERSTTKRKLQESALYEPSNIKRRKLANGAMSNGFAGDSGGSILRDEPNTVVRLNFDKCLVELRNQKLIEHAEDFVGETTAQVFAALLASLCRKVYRCQYDQHTIMTEEEEETYFTGVRVTTEEIFEHLCPGVDVSTGIGTASEDDIDIRFSEKIRKYPPQIKGSHLQGTLDEGDEIIGSDDEDYDHSGERPSGAHVNGHHHGSVTQNGVSYNGNHTREGQLSRTEQIRQMRQHLLILAEAKQQFVRHCGQNEWTVDFGPLVQQLRYVELDTMIEDSFGRQGLRLTRILREKGKLDDKTLPAMALMRKPDVHVKMAEMEMAGFLEVQEVPRDNNRAANRTMFFWFFDEARTLKRVLDNAYKSMVRCLERLEVERYKKKNVLSVTDRRDVQGKEEEMLRGDVYNEYLDFLDIEKRLLSQVSKLDDLVSIFQDF</sequence>
<comment type="function">
    <text evidence="7 8">DNA-dependent RNA polymerase catalyzes the transcription of DNA into RNA using the four ribonucleoside triphosphates as substrates. Specific core component of RNA polymerase III which synthesizes small RNAs, such as 5S rRNA and tRNAs.</text>
</comment>
<feature type="domain" description="DNA-directed RNA polymerase III subunit RPC3 winged-helix" evidence="12">
    <location>
        <begin position="525"/>
        <end position="599"/>
    </location>
</feature>
<evidence type="ECO:0000259" key="12">
    <source>
        <dbReference type="Pfam" id="PF22536"/>
    </source>
</evidence>
<gene>
    <name evidence="13" type="ORF">FHL15_009720</name>
</gene>
<feature type="domain" description="RNA polymerase III Rpc82 C -terminal" evidence="10">
    <location>
        <begin position="193"/>
        <end position="519"/>
    </location>
</feature>
<keyword evidence="14" id="KW-1185">Reference proteome</keyword>
<proteinExistence type="inferred from homology"/>
<accession>A0A553HN87</accession>
<dbReference type="AlphaFoldDB" id="A0A553HN87"/>